<feature type="domain" description="Myb-like" evidence="7">
    <location>
        <begin position="9"/>
        <end position="61"/>
    </location>
</feature>
<reference evidence="10" key="1">
    <citation type="submission" date="2025-08" db="UniProtKB">
        <authorList>
            <consortium name="RefSeq"/>
        </authorList>
    </citation>
    <scope>IDENTIFICATION</scope>
</reference>
<evidence type="ECO:0000256" key="4">
    <source>
        <dbReference type="ARBA" id="ARBA00023125"/>
    </source>
</evidence>
<dbReference type="CDD" id="cd00167">
    <property type="entry name" value="SANT"/>
    <property type="match status" value="2"/>
</dbReference>
<evidence type="ECO:0000313" key="10">
    <source>
        <dbReference type="RefSeq" id="XP_011101291.1"/>
    </source>
</evidence>
<dbReference type="KEGG" id="sind:105179379"/>
<proteinExistence type="predicted"/>
<evidence type="ECO:0000256" key="6">
    <source>
        <dbReference type="ARBA" id="ARBA00023242"/>
    </source>
</evidence>
<keyword evidence="6" id="KW-0539">Nucleus</keyword>
<dbReference type="SMART" id="SM00717">
    <property type="entry name" value="SANT"/>
    <property type="match status" value="2"/>
</dbReference>
<dbReference type="FunFam" id="1.10.10.60:FF:000158">
    <property type="entry name" value="MYB transcription factor"/>
    <property type="match status" value="1"/>
</dbReference>
<dbReference type="OrthoDB" id="2143914at2759"/>
<dbReference type="Gene3D" id="1.10.10.60">
    <property type="entry name" value="Homeodomain-like"/>
    <property type="match status" value="2"/>
</dbReference>
<evidence type="ECO:0000256" key="1">
    <source>
        <dbReference type="ARBA" id="ARBA00004123"/>
    </source>
</evidence>
<evidence type="ECO:0000256" key="2">
    <source>
        <dbReference type="ARBA" id="ARBA00022737"/>
    </source>
</evidence>
<dbReference type="RefSeq" id="XP_011101291.1">
    <property type="nucleotide sequence ID" value="XM_011102989.2"/>
</dbReference>
<dbReference type="AlphaFoldDB" id="A0A6I9UHW4"/>
<dbReference type="InParanoid" id="A0A6I9UHW4"/>
<gene>
    <name evidence="10" type="primary">LOC105179379</name>
</gene>
<feature type="domain" description="Myb-like" evidence="7">
    <location>
        <begin position="62"/>
        <end position="112"/>
    </location>
</feature>
<evidence type="ECO:0000256" key="3">
    <source>
        <dbReference type="ARBA" id="ARBA00023015"/>
    </source>
</evidence>
<name>A0A6I9UHW4_SESIN</name>
<sequence>MGRHSCCVTQKLRKGLWSPEEDEKLYNYITRFGVGCWSSVPKLAGLQRCGKSCRLRWINYLRPDLKRGMFSQEEEDLIIALHEALGNRWAQIAVQLPGRTDNEIKNFWNSSLKKKLIKQGIDPNTHKPVTETQVIKDEKHCRDSKPPHVLQPKGLPYLEASTQTEQQRCHFGSAICTDAGANFLSKQAYEPMFLSEFQESVDPNGFHPNIFLSHLRPYDPINPSCAFNSLPNLTNFDHQNVAENDYSDSSASRMSAYLMNEVKESSSNSSNVNSQTKNDLIVNCGTFSWDSENKLESMFSFQFSGIESEERKQSPWQEADRQSSGEFSDYQQFTSLSQELSAANLDAFQQI</sequence>
<dbReference type="Proteomes" id="UP000504604">
    <property type="component" value="Unplaced"/>
</dbReference>
<dbReference type="PROSITE" id="PS50090">
    <property type="entry name" value="MYB_LIKE"/>
    <property type="match status" value="2"/>
</dbReference>
<dbReference type="InterPro" id="IPR051953">
    <property type="entry name" value="Plant_SW-associated_TFs"/>
</dbReference>
<keyword evidence="2" id="KW-0677">Repeat</keyword>
<protein>
    <submittedName>
        <fullName evidence="10">Transcription factor MYB86</fullName>
    </submittedName>
</protein>
<comment type="subcellular location">
    <subcellularLocation>
        <location evidence="1">Nucleus</location>
    </subcellularLocation>
</comment>
<keyword evidence="5" id="KW-0804">Transcription</keyword>
<feature type="domain" description="HTH myb-type" evidence="8">
    <location>
        <begin position="66"/>
        <end position="116"/>
    </location>
</feature>
<dbReference type="Pfam" id="PF00249">
    <property type="entry name" value="Myb_DNA-binding"/>
    <property type="match status" value="2"/>
</dbReference>
<accession>A0A6I9UHW4</accession>
<keyword evidence="3" id="KW-0805">Transcription regulation</keyword>
<dbReference type="FunFam" id="1.10.10.60:FF:000394">
    <property type="entry name" value="MYB transcription factor"/>
    <property type="match status" value="1"/>
</dbReference>
<evidence type="ECO:0000259" key="7">
    <source>
        <dbReference type="PROSITE" id="PS50090"/>
    </source>
</evidence>
<dbReference type="InterPro" id="IPR017930">
    <property type="entry name" value="Myb_dom"/>
</dbReference>
<dbReference type="InterPro" id="IPR001005">
    <property type="entry name" value="SANT/Myb"/>
</dbReference>
<keyword evidence="4" id="KW-0238">DNA-binding</keyword>
<evidence type="ECO:0000256" key="5">
    <source>
        <dbReference type="ARBA" id="ARBA00023163"/>
    </source>
</evidence>
<feature type="domain" description="HTH myb-type" evidence="8">
    <location>
        <begin position="9"/>
        <end position="65"/>
    </location>
</feature>
<dbReference type="GO" id="GO:0000976">
    <property type="term" value="F:transcription cis-regulatory region binding"/>
    <property type="evidence" value="ECO:0007669"/>
    <property type="project" value="UniProtKB-ARBA"/>
</dbReference>
<dbReference type="GeneID" id="105179379"/>
<dbReference type="PANTHER" id="PTHR47997">
    <property type="entry name" value="MYB DOMAIN PROTEIN 55"/>
    <property type="match status" value="1"/>
</dbReference>
<dbReference type="InterPro" id="IPR009057">
    <property type="entry name" value="Homeodomain-like_sf"/>
</dbReference>
<dbReference type="PANTHER" id="PTHR47997:SF34">
    <property type="entry name" value="TRANSCRIPTION FACTOR MYB86-LIKE"/>
    <property type="match status" value="1"/>
</dbReference>
<dbReference type="GO" id="GO:0005634">
    <property type="term" value="C:nucleus"/>
    <property type="evidence" value="ECO:0007669"/>
    <property type="project" value="UniProtKB-SubCell"/>
</dbReference>
<keyword evidence="9" id="KW-1185">Reference proteome</keyword>
<dbReference type="SUPFAM" id="SSF46689">
    <property type="entry name" value="Homeodomain-like"/>
    <property type="match status" value="1"/>
</dbReference>
<dbReference type="PROSITE" id="PS51294">
    <property type="entry name" value="HTH_MYB"/>
    <property type="match status" value="2"/>
</dbReference>
<organism evidence="9 10">
    <name type="scientific">Sesamum indicum</name>
    <name type="common">Oriental sesame</name>
    <name type="synonym">Sesamum orientale</name>
    <dbReference type="NCBI Taxonomy" id="4182"/>
    <lineage>
        <taxon>Eukaryota</taxon>
        <taxon>Viridiplantae</taxon>
        <taxon>Streptophyta</taxon>
        <taxon>Embryophyta</taxon>
        <taxon>Tracheophyta</taxon>
        <taxon>Spermatophyta</taxon>
        <taxon>Magnoliopsida</taxon>
        <taxon>eudicotyledons</taxon>
        <taxon>Gunneridae</taxon>
        <taxon>Pentapetalae</taxon>
        <taxon>asterids</taxon>
        <taxon>lamiids</taxon>
        <taxon>Lamiales</taxon>
        <taxon>Pedaliaceae</taxon>
        <taxon>Sesamum</taxon>
    </lineage>
</organism>
<evidence type="ECO:0000259" key="8">
    <source>
        <dbReference type="PROSITE" id="PS51294"/>
    </source>
</evidence>
<evidence type="ECO:0000313" key="9">
    <source>
        <dbReference type="Proteomes" id="UP000504604"/>
    </source>
</evidence>